<organism evidence="5 6">
    <name type="scientific">Diplocarpon rosae</name>
    <dbReference type="NCBI Taxonomy" id="946125"/>
    <lineage>
        <taxon>Eukaryota</taxon>
        <taxon>Fungi</taxon>
        <taxon>Dikarya</taxon>
        <taxon>Ascomycota</taxon>
        <taxon>Pezizomycotina</taxon>
        <taxon>Leotiomycetes</taxon>
        <taxon>Helotiales</taxon>
        <taxon>Drepanopezizaceae</taxon>
        <taxon>Diplocarpon</taxon>
    </lineage>
</organism>
<evidence type="ECO:0000256" key="3">
    <source>
        <dbReference type="RuleBase" id="RU361235"/>
    </source>
</evidence>
<dbReference type="Pfam" id="PF00135">
    <property type="entry name" value="COesterase"/>
    <property type="match status" value="1"/>
</dbReference>
<feature type="domain" description="Carboxylesterase type B" evidence="4">
    <location>
        <begin position="53"/>
        <end position="536"/>
    </location>
</feature>
<keyword evidence="6" id="KW-1185">Reference proteome</keyword>
<evidence type="ECO:0000313" key="5">
    <source>
        <dbReference type="EMBL" id="KAK2625674.1"/>
    </source>
</evidence>
<dbReference type="EMBL" id="JAUBYV010000007">
    <property type="protein sequence ID" value="KAK2625674.1"/>
    <property type="molecule type" value="Genomic_DNA"/>
</dbReference>
<dbReference type="Gene3D" id="3.40.50.1820">
    <property type="entry name" value="alpha/beta hydrolase"/>
    <property type="match status" value="1"/>
</dbReference>
<dbReference type="InterPro" id="IPR019826">
    <property type="entry name" value="Carboxylesterase_B_AS"/>
</dbReference>
<dbReference type="PANTHER" id="PTHR11559">
    <property type="entry name" value="CARBOXYLESTERASE"/>
    <property type="match status" value="1"/>
</dbReference>
<dbReference type="InterPro" id="IPR029058">
    <property type="entry name" value="AB_hydrolase_fold"/>
</dbReference>
<evidence type="ECO:0000256" key="1">
    <source>
        <dbReference type="ARBA" id="ARBA00005964"/>
    </source>
</evidence>
<sequence length="595" mass="66059">MLMESKARGSPPWRRLRWKTCLASLSFTTLCLWLLVFSYHGRVPPGLHFKMSRPKVELRQGSFLGVELNDGYPQVLEAFLGIPYGLSTEGLGRFRPPIRVNDSETEFDAGQYGNRCLSISGGPKQSEDCLKLDLYRPKARNPGDKLPVLVDFHGGAFNGGVGDSSWMVSHMAAWSAEPMIAVSFSYRVGAFGFLSSEIMAKEGLLNLGLKDQELLLEWVQENIAAFGGDPENVTLRGCSAGAHSIGHHLMHNTDRPPLFARAILESGATTARAVYQYSNPIHERQFQEFLKELGCPSLPRSRLVTRLRGYSAAEIQAASAKIFQKSAKSVKWPFQPVIDGPGGIIPIRPIDAWRAGKWHKVPILTGFNTNEGAMFVPKDAETNHDFTSFFADLLPGLSSKDISELAQLYPDPTKDARSQYRETRSGLGAQFRRLEQAYGHFAYTAPVRQTVHFASAGPAPVYLYHFAASSSRRGGADHGSHMPWLARLPRLTERSRTVDEIAGLMNAYWTSFVTRGDPNQVPGRYPGRRRWPAYERSARAGAGREGRAGQLLVFGEGNDEVAGGRGQGVAVRLKDDVYAAEESEFWWNRTELFEF</sequence>
<comment type="caution">
    <text evidence="5">The sequence shown here is derived from an EMBL/GenBank/DDBJ whole genome shotgun (WGS) entry which is preliminary data.</text>
</comment>
<dbReference type="AlphaFoldDB" id="A0AAD9SZ85"/>
<dbReference type="InterPro" id="IPR050309">
    <property type="entry name" value="Type-B_Carboxylest/Lipase"/>
</dbReference>
<accession>A0AAD9SZ85</accession>
<gene>
    <name evidence="5" type="ORF">QTJ16_004986</name>
</gene>
<name>A0AAD9SZ85_9HELO</name>
<proteinExistence type="inferred from homology"/>
<evidence type="ECO:0000313" key="6">
    <source>
        <dbReference type="Proteomes" id="UP001285354"/>
    </source>
</evidence>
<dbReference type="EC" id="3.1.1.-" evidence="3"/>
<evidence type="ECO:0000256" key="2">
    <source>
        <dbReference type="ARBA" id="ARBA00022801"/>
    </source>
</evidence>
<dbReference type="InterPro" id="IPR002018">
    <property type="entry name" value="CarbesteraseB"/>
</dbReference>
<keyword evidence="2 3" id="KW-0378">Hydrolase</keyword>
<comment type="similarity">
    <text evidence="1 3">Belongs to the type-B carboxylesterase/lipase family.</text>
</comment>
<dbReference type="PROSITE" id="PS00122">
    <property type="entry name" value="CARBOXYLESTERASE_B_1"/>
    <property type="match status" value="1"/>
</dbReference>
<protein>
    <recommendedName>
        <fullName evidence="3">Carboxylic ester hydrolase</fullName>
        <ecNumber evidence="3">3.1.1.-</ecNumber>
    </recommendedName>
</protein>
<dbReference type="SUPFAM" id="SSF53474">
    <property type="entry name" value="alpha/beta-Hydrolases"/>
    <property type="match status" value="1"/>
</dbReference>
<evidence type="ECO:0000259" key="4">
    <source>
        <dbReference type="Pfam" id="PF00135"/>
    </source>
</evidence>
<dbReference type="GO" id="GO:0016787">
    <property type="term" value="F:hydrolase activity"/>
    <property type="evidence" value="ECO:0007669"/>
    <property type="project" value="UniProtKB-KW"/>
</dbReference>
<dbReference type="Proteomes" id="UP001285354">
    <property type="component" value="Unassembled WGS sequence"/>
</dbReference>
<dbReference type="FunFam" id="3.40.50.1820:FF:000263">
    <property type="entry name" value="Carboxylic ester hydrolase"/>
    <property type="match status" value="1"/>
</dbReference>
<reference evidence="5" key="1">
    <citation type="submission" date="2023-06" db="EMBL/GenBank/DDBJ databases">
        <title>Draft genome of Marssonina rosae.</title>
        <authorList>
            <person name="Cheng Q."/>
        </authorList>
    </citation>
    <scope>NUCLEOTIDE SEQUENCE</scope>
    <source>
        <strain evidence="5">R4</strain>
    </source>
</reference>